<evidence type="ECO:0000313" key="2">
    <source>
        <dbReference type="EMBL" id="JAD39227.1"/>
    </source>
</evidence>
<sequence>MWRSNRARRTRRRQHQSTTAKENLSAAPLAGRDDGS</sequence>
<proteinExistence type="predicted"/>
<feature type="compositionally biased region" description="Basic residues" evidence="1">
    <location>
        <begin position="1"/>
        <end position="15"/>
    </location>
</feature>
<accession>A0A0A8ZWR4</accession>
<feature type="region of interest" description="Disordered" evidence="1">
    <location>
        <begin position="1"/>
        <end position="36"/>
    </location>
</feature>
<protein>
    <submittedName>
        <fullName evidence="2">Uncharacterized protein</fullName>
    </submittedName>
</protein>
<dbReference type="AlphaFoldDB" id="A0A0A8ZWR4"/>
<reference evidence="2" key="2">
    <citation type="journal article" date="2015" name="Data Brief">
        <title>Shoot transcriptome of the giant reed, Arundo donax.</title>
        <authorList>
            <person name="Barrero R.A."/>
            <person name="Guerrero F.D."/>
            <person name="Moolhuijzen P."/>
            <person name="Goolsby J.A."/>
            <person name="Tidwell J."/>
            <person name="Bellgard S.E."/>
            <person name="Bellgard M.I."/>
        </authorList>
    </citation>
    <scope>NUCLEOTIDE SEQUENCE</scope>
    <source>
        <tissue evidence="2">Shoot tissue taken approximately 20 cm above the soil surface</tissue>
    </source>
</reference>
<name>A0A0A8ZWR4_ARUDO</name>
<evidence type="ECO:0000256" key="1">
    <source>
        <dbReference type="SAM" id="MobiDB-lite"/>
    </source>
</evidence>
<reference evidence="2" key="1">
    <citation type="submission" date="2014-09" db="EMBL/GenBank/DDBJ databases">
        <authorList>
            <person name="Magalhaes I.L.F."/>
            <person name="Oliveira U."/>
            <person name="Santos F.R."/>
            <person name="Vidigal T.H.D.A."/>
            <person name="Brescovit A.D."/>
            <person name="Santos A.J."/>
        </authorList>
    </citation>
    <scope>NUCLEOTIDE SEQUENCE</scope>
    <source>
        <tissue evidence="2">Shoot tissue taken approximately 20 cm above the soil surface</tissue>
    </source>
</reference>
<dbReference type="EMBL" id="GBRH01258668">
    <property type="protein sequence ID" value="JAD39227.1"/>
    <property type="molecule type" value="Transcribed_RNA"/>
</dbReference>
<organism evidence="2">
    <name type="scientific">Arundo donax</name>
    <name type="common">Giant reed</name>
    <name type="synonym">Donax arundinaceus</name>
    <dbReference type="NCBI Taxonomy" id="35708"/>
    <lineage>
        <taxon>Eukaryota</taxon>
        <taxon>Viridiplantae</taxon>
        <taxon>Streptophyta</taxon>
        <taxon>Embryophyta</taxon>
        <taxon>Tracheophyta</taxon>
        <taxon>Spermatophyta</taxon>
        <taxon>Magnoliopsida</taxon>
        <taxon>Liliopsida</taxon>
        <taxon>Poales</taxon>
        <taxon>Poaceae</taxon>
        <taxon>PACMAD clade</taxon>
        <taxon>Arundinoideae</taxon>
        <taxon>Arundineae</taxon>
        <taxon>Arundo</taxon>
    </lineage>
</organism>